<feature type="domain" description="PAC" evidence="17">
    <location>
        <begin position="425"/>
        <end position="477"/>
    </location>
</feature>
<dbReference type="InterPro" id="IPR029151">
    <property type="entry name" value="Sensor-like_sf"/>
</dbReference>
<dbReference type="eggNOG" id="COG3829">
    <property type="taxonomic scope" value="Bacteria"/>
</dbReference>
<evidence type="ECO:0000256" key="4">
    <source>
        <dbReference type="ARBA" id="ARBA00022475"/>
    </source>
</evidence>
<dbReference type="Gene3D" id="3.30.565.10">
    <property type="entry name" value="Histidine kinase-like ATPase, C-terminal domain"/>
    <property type="match status" value="1"/>
</dbReference>
<dbReference type="SUPFAM" id="SSF55785">
    <property type="entry name" value="PYP-like sensor domain (PAS domain)"/>
    <property type="match status" value="3"/>
</dbReference>
<evidence type="ECO:0000259" key="15">
    <source>
        <dbReference type="PROSITE" id="PS50109"/>
    </source>
</evidence>
<comment type="subcellular location">
    <subcellularLocation>
        <location evidence="2">Cell membrane</location>
        <topology evidence="2">Multi-pass membrane protein</topology>
    </subcellularLocation>
</comment>
<dbReference type="InterPro" id="IPR000014">
    <property type="entry name" value="PAS"/>
</dbReference>
<dbReference type="SUPFAM" id="SSF103190">
    <property type="entry name" value="Sensory domain-like"/>
    <property type="match status" value="2"/>
</dbReference>
<keyword evidence="9" id="KW-0418">Kinase</keyword>
<reference evidence="18" key="1">
    <citation type="submission" date="2005-08" db="EMBL/GenBank/DDBJ databases">
        <title>Complete sequence of Dechloromonas aromatica RCB.</title>
        <authorList>
            <person name="Salinero K.K."/>
            <person name="Copeland A."/>
            <person name="Lucas S."/>
            <person name="Lapidus A."/>
            <person name="Barry K."/>
            <person name="Detter J.C."/>
            <person name="Glavina T."/>
            <person name="Hammon N."/>
            <person name="Israni S."/>
            <person name="Pitluck S."/>
            <person name="Di Bartolo G."/>
            <person name="Trong S."/>
            <person name="Schmutz J."/>
            <person name="Larimer F."/>
            <person name="Land M."/>
            <person name="Ivanova N."/>
            <person name="Richardson P."/>
        </authorList>
    </citation>
    <scope>NUCLEOTIDE SEQUENCE</scope>
    <source>
        <strain evidence="18">RCB</strain>
    </source>
</reference>
<accession>Q47HF4</accession>
<evidence type="ECO:0000313" key="18">
    <source>
        <dbReference type="EMBL" id="AAZ45727.1"/>
    </source>
</evidence>
<evidence type="ECO:0000259" key="17">
    <source>
        <dbReference type="PROSITE" id="PS50113"/>
    </source>
</evidence>
<evidence type="ECO:0000256" key="10">
    <source>
        <dbReference type="ARBA" id="ARBA00022840"/>
    </source>
</evidence>
<protein>
    <recommendedName>
        <fullName evidence="3">histidine kinase</fullName>
        <ecNumber evidence="3">2.7.13.3</ecNumber>
    </recommendedName>
</protein>
<dbReference type="PROSITE" id="PS50112">
    <property type="entry name" value="PAS"/>
    <property type="match status" value="2"/>
</dbReference>
<evidence type="ECO:0000256" key="14">
    <source>
        <dbReference type="SAM" id="Phobius"/>
    </source>
</evidence>
<dbReference type="InterPro" id="IPR003594">
    <property type="entry name" value="HATPase_dom"/>
</dbReference>
<dbReference type="GO" id="GO:0005886">
    <property type="term" value="C:plasma membrane"/>
    <property type="evidence" value="ECO:0007669"/>
    <property type="project" value="UniProtKB-SubCell"/>
</dbReference>
<dbReference type="SMART" id="SM00387">
    <property type="entry name" value="HATPase_c"/>
    <property type="match status" value="1"/>
</dbReference>
<feature type="domain" description="PAS" evidence="16">
    <location>
        <begin position="351"/>
        <end position="421"/>
    </location>
</feature>
<dbReference type="SUPFAM" id="SSF55874">
    <property type="entry name" value="ATPase domain of HSP90 chaperone/DNA topoisomerase II/histidine kinase"/>
    <property type="match status" value="1"/>
</dbReference>
<dbReference type="InterPro" id="IPR004358">
    <property type="entry name" value="Sig_transdc_His_kin-like_C"/>
</dbReference>
<dbReference type="EMBL" id="CP000089">
    <property type="protein sequence ID" value="AAZ45727.1"/>
    <property type="molecule type" value="Genomic_DNA"/>
</dbReference>
<dbReference type="SUPFAM" id="SSF47384">
    <property type="entry name" value="Homodimeric domain of signal transducing histidine kinase"/>
    <property type="match status" value="1"/>
</dbReference>
<dbReference type="InterPro" id="IPR005467">
    <property type="entry name" value="His_kinase_dom"/>
</dbReference>
<keyword evidence="12" id="KW-0902">Two-component regulatory system</keyword>
<feature type="domain" description="PAS" evidence="16">
    <location>
        <begin position="478"/>
        <end position="555"/>
    </location>
</feature>
<dbReference type="InterPro" id="IPR013655">
    <property type="entry name" value="PAS_fold_3"/>
</dbReference>
<dbReference type="NCBIfam" id="TIGR00229">
    <property type="entry name" value="sensory_box"/>
    <property type="match status" value="3"/>
</dbReference>
<dbReference type="Pfam" id="PF21623">
    <property type="entry name" value="HK_sensor_dom_bact"/>
    <property type="match status" value="1"/>
</dbReference>
<dbReference type="InterPro" id="IPR029016">
    <property type="entry name" value="GAF-like_dom_sf"/>
</dbReference>
<keyword evidence="13" id="KW-0175">Coiled coil</keyword>
<dbReference type="SUPFAM" id="SSF55781">
    <property type="entry name" value="GAF domain-like"/>
    <property type="match status" value="1"/>
</dbReference>
<dbReference type="Gene3D" id="3.30.450.40">
    <property type="match status" value="1"/>
</dbReference>
<dbReference type="CDD" id="cd00082">
    <property type="entry name" value="HisKA"/>
    <property type="match status" value="1"/>
</dbReference>
<evidence type="ECO:0000256" key="7">
    <source>
        <dbReference type="ARBA" id="ARBA00022692"/>
    </source>
</evidence>
<dbReference type="InterPro" id="IPR036890">
    <property type="entry name" value="HATPase_C_sf"/>
</dbReference>
<dbReference type="Pfam" id="PF08447">
    <property type="entry name" value="PAS_3"/>
    <property type="match status" value="3"/>
</dbReference>
<dbReference type="PANTHER" id="PTHR43304:SF1">
    <property type="entry name" value="PAC DOMAIN-CONTAINING PROTEIN"/>
    <property type="match status" value="1"/>
</dbReference>
<keyword evidence="5" id="KW-0597">Phosphoprotein</keyword>
<keyword evidence="14" id="KW-0472">Membrane</keyword>
<dbReference type="InterPro" id="IPR036097">
    <property type="entry name" value="HisK_dim/P_sf"/>
</dbReference>
<evidence type="ECO:0000256" key="9">
    <source>
        <dbReference type="ARBA" id="ARBA00022777"/>
    </source>
</evidence>
<dbReference type="GO" id="GO:0005524">
    <property type="term" value="F:ATP binding"/>
    <property type="evidence" value="ECO:0007669"/>
    <property type="project" value="UniProtKB-KW"/>
</dbReference>
<evidence type="ECO:0000256" key="8">
    <source>
        <dbReference type="ARBA" id="ARBA00022741"/>
    </source>
</evidence>
<evidence type="ECO:0000256" key="13">
    <source>
        <dbReference type="SAM" id="Coils"/>
    </source>
</evidence>
<comment type="catalytic activity">
    <reaction evidence="1">
        <text>ATP + protein L-histidine = ADP + protein N-phospho-L-histidine.</text>
        <dbReference type="EC" id="2.7.13.3"/>
    </reaction>
</comment>
<dbReference type="InterPro" id="IPR000700">
    <property type="entry name" value="PAS-assoc_C"/>
</dbReference>
<dbReference type="PROSITE" id="PS50113">
    <property type="entry name" value="PAC"/>
    <property type="match status" value="3"/>
</dbReference>
<dbReference type="eggNOG" id="COG4191">
    <property type="taxonomic scope" value="Bacteria"/>
</dbReference>
<dbReference type="InterPro" id="IPR001610">
    <property type="entry name" value="PAC"/>
</dbReference>
<dbReference type="KEGG" id="dar:Daro_0971"/>
<evidence type="ECO:0000256" key="6">
    <source>
        <dbReference type="ARBA" id="ARBA00022679"/>
    </source>
</evidence>
<dbReference type="OrthoDB" id="9792270at2"/>
<keyword evidence="7 14" id="KW-0812">Transmembrane</keyword>
<feature type="domain" description="PAC" evidence="17">
    <location>
        <begin position="558"/>
        <end position="609"/>
    </location>
</feature>
<evidence type="ECO:0000256" key="3">
    <source>
        <dbReference type="ARBA" id="ARBA00012438"/>
    </source>
</evidence>
<organism evidence="18">
    <name type="scientific">Dechloromonas aromatica (strain RCB)</name>
    <dbReference type="NCBI Taxonomy" id="159087"/>
    <lineage>
        <taxon>Bacteria</taxon>
        <taxon>Pseudomonadati</taxon>
        <taxon>Pseudomonadota</taxon>
        <taxon>Betaproteobacteria</taxon>
        <taxon>Rhodocyclales</taxon>
        <taxon>Azonexaceae</taxon>
        <taxon>Dechloromonas</taxon>
    </lineage>
</organism>
<dbReference type="eggNOG" id="COG2202">
    <property type="taxonomic scope" value="Bacteria"/>
</dbReference>
<keyword evidence="8" id="KW-0547">Nucleotide-binding</keyword>
<dbReference type="PROSITE" id="PS50109">
    <property type="entry name" value="HIS_KIN"/>
    <property type="match status" value="1"/>
</dbReference>
<feature type="domain" description="PAC" evidence="17">
    <location>
        <begin position="847"/>
        <end position="899"/>
    </location>
</feature>
<dbReference type="HOGENOM" id="CLU_007981_0_0_4"/>
<evidence type="ECO:0000256" key="5">
    <source>
        <dbReference type="ARBA" id="ARBA00022553"/>
    </source>
</evidence>
<feature type="transmembrane region" description="Helical" evidence="14">
    <location>
        <begin position="6"/>
        <end position="28"/>
    </location>
</feature>
<evidence type="ECO:0000256" key="11">
    <source>
        <dbReference type="ARBA" id="ARBA00022989"/>
    </source>
</evidence>
<evidence type="ECO:0000256" key="12">
    <source>
        <dbReference type="ARBA" id="ARBA00023012"/>
    </source>
</evidence>
<proteinExistence type="predicted"/>
<keyword evidence="10" id="KW-0067">ATP-binding</keyword>
<keyword evidence="4" id="KW-1003">Cell membrane</keyword>
<dbReference type="Pfam" id="PF13185">
    <property type="entry name" value="GAF_2"/>
    <property type="match status" value="1"/>
</dbReference>
<dbReference type="PRINTS" id="PR00344">
    <property type="entry name" value="BCTRLSENSOR"/>
</dbReference>
<keyword evidence="6" id="KW-0808">Transferase</keyword>
<evidence type="ECO:0000256" key="1">
    <source>
        <dbReference type="ARBA" id="ARBA00000085"/>
    </source>
</evidence>
<dbReference type="SMART" id="SM00091">
    <property type="entry name" value="PAS"/>
    <property type="match status" value="3"/>
</dbReference>
<dbReference type="STRING" id="159087.Daro_0971"/>
<dbReference type="Gene3D" id="3.30.450.20">
    <property type="entry name" value="PAS domain"/>
    <property type="match status" value="5"/>
</dbReference>
<dbReference type="InterPro" id="IPR003661">
    <property type="entry name" value="HisK_dim/P_dom"/>
</dbReference>
<dbReference type="InterPro" id="IPR048760">
    <property type="entry name" value="VP0354-like_sensor_dom"/>
</dbReference>
<gene>
    <name evidence="18" type="ordered locus">Daro_0971</name>
</gene>
<dbReference type="InterPro" id="IPR052162">
    <property type="entry name" value="Sensor_kinase/Photoreceptor"/>
</dbReference>
<evidence type="ECO:0000259" key="16">
    <source>
        <dbReference type="PROSITE" id="PS50112"/>
    </source>
</evidence>
<keyword evidence="11 14" id="KW-1133">Transmembrane helix</keyword>
<dbReference type="InterPro" id="IPR003018">
    <property type="entry name" value="GAF"/>
</dbReference>
<name>Q47HF4_DECAR</name>
<dbReference type="AlphaFoldDB" id="Q47HF4"/>
<dbReference type="SMART" id="SM00086">
    <property type="entry name" value="PAC"/>
    <property type="match status" value="3"/>
</dbReference>
<sequence>MNPRNILIFLRYFVPLAGFILLVTVFYADSHRDAERSHLEADELLNVRLGAGALDRRLLIIVRDLRIVAAGSALKRFTEDGDALEINRIAEDFLGFSGARSGYSQLRLLDLTGQEIVRIDHDGKQARIADRAQLKNKADRYYFRDSIGLPPGAIYLSPLDLNIENGRVETPYNPTLRIATPLADSQGKTRALLVLNYRASEMIGYVADVTTQAADHLMIVNQEGYFLHAPNPADEWGFMFDKPELSLPHRFPASWATIQKTEQGQFSDSAGLWTVATAYSARGRQDKADQENWSMAQEQAWKVVAHVPPEAVPGMFAGWNATFFAIEALLLGLAAAVAAYMAGSTRQKREAETRFRIYFERAMVGMSINDANKRWIVVNPALCQILGYSAEELLGKSWTELTHPDDLPASLAAFDDIVRGEVDGFEIEKRYLRADGATIAARVAAQAIRKPDGRVDSILTIVEDISARVAAEKAVRASEERLRRLGDNLPDSYLYQCCTGPDGHLQFTYLSSGVEPIHGLTPEEIMAHPERLFADVDPAHLPGLLQAIADSERQQTDFVSELRLRKPDGQWRWLQIRSRPRRSPSGKTEWDGVATDVTARRENETLLDLQSRRAHALLELPWQRKQMDEPHFLRHVIASIAQITDSAGGFIYFVGDDCTDLALAACWPATDGADNWQCRMSEAGQWADAIRLRQPILIDDYPAEERDRRRPNDLGLSRLASVPVYGENGIQLLACLIDKPEPYSLQDIETIQLIASDAWRIASQQRAEQALRIAMQVVNASPVICFRWQATGGWPVVFVSDNVTNWGYTVADLIAGNPAFADMVHPDDLSRVVEEVTRYTAEGRTDYIQEYRLLTGDGRVIWISDRTQVLRNASGGAEFYDGVLTDITERHTQTEELTTTLAAQRQLNKRLEEAHNQLLQSEKMASIGQLAAGIAHELNNPIGFVHSNLGTLESYLRDLMEIIDAYDKGLADDTDLAAQRTAIARLREERDFAYVRGDIIQLLSESKDGLSRVRKIVQDLKTFSHVSEQEWQWTDLHQGLDSTLNIVWNELKYKCQVVKEYGDIPKIHCLISQLNQVFMNLLVNAGHAIETRGTITIRTRRQGDDAVCIEISDTGKGIAPEHLSRIFEPFFTTKPVGKGTGLGLSLSYGIIDKHHGRIEVDSQLGVGSTFRIILPINQKNSPPETSR</sequence>
<feature type="domain" description="Histidine kinase" evidence="15">
    <location>
        <begin position="933"/>
        <end position="1178"/>
    </location>
</feature>
<dbReference type="GO" id="GO:0000155">
    <property type="term" value="F:phosphorelay sensor kinase activity"/>
    <property type="evidence" value="ECO:0007669"/>
    <property type="project" value="InterPro"/>
</dbReference>
<dbReference type="CDD" id="cd00130">
    <property type="entry name" value="PAS"/>
    <property type="match status" value="3"/>
</dbReference>
<dbReference type="EC" id="2.7.13.3" evidence="3"/>
<evidence type="ECO:0000256" key="2">
    <source>
        <dbReference type="ARBA" id="ARBA00004651"/>
    </source>
</evidence>
<dbReference type="InterPro" id="IPR035965">
    <property type="entry name" value="PAS-like_dom_sf"/>
</dbReference>
<dbReference type="PANTHER" id="PTHR43304">
    <property type="entry name" value="PHYTOCHROME-LIKE PROTEIN CPH1"/>
    <property type="match status" value="1"/>
</dbReference>
<dbReference type="Gene3D" id="1.10.287.130">
    <property type="match status" value="1"/>
</dbReference>
<feature type="coiled-coil region" evidence="13">
    <location>
        <begin position="894"/>
        <end position="924"/>
    </location>
</feature>
<dbReference type="Pfam" id="PF02518">
    <property type="entry name" value="HATPase_c"/>
    <property type="match status" value="1"/>
</dbReference>
<dbReference type="eggNOG" id="COG2203">
    <property type="taxonomic scope" value="Bacteria"/>
</dbReference>